<dbReference type="InterPro" id="IPR006553">
    <property type="entry name" value="Leu-rich_rpt_Cys-con_subtyp"/>
</dbReference>
<dbReference type="AlphaFoldDB" id="A0A2Z6MU14"/>
<reference evidence="3" key="1">
    <citation type="journal article" date="2017" name="Front. Plant Sci.">
        <title>Climate Clever Clovers: New Paradigm to Reduce the Environmental Footprint of Ruminants by Breeding Low Methanogenic Forages Utilizing Haplotype Variation.</title>
        <authorList>
            <person name="Kaur P."/>
            <person name="Appels R."/>
            <person name="Bayer P.E."/>
            <person name="Keeble-Gagnere G."/>
            <person name="Wang J."/>
            <person name="Hirakawa H."/>
            <person name="Shirasawa K."/>
            <person name="Vercoe P."/>
            <person name="Stefanova K."/>
            <person name="Durmic Z."/>
            <person name="Nichols P."/>
            <person name="Revell C."/>
            <person name="Isobe S.N."/>
            <person name="Edwards D."/>
            <person name="Erskine W."/>
        </authorList>
    </citation>
    <scope>NUCLEOTIDE SEQUENCE [LARGE SCALE GENOMIC DNA]</scope>
    <source>
        <strain evidence="3">cv. Daliak</strain>
    </source>
</reference>
<dbReference type="SUPFAM" id="SSF81383">
    <property type="entry name" value="F-box domain"/>
    <property type="match status" value="1"/>
</dbReference>
<feature type="domain" description="F-box" evidence="1">
    <location>
        <begin position="12"/>
        <end position="59"/>
    </location>
</feature>
<gene>
    <name evidence="2" type="ORF">TSUD_122950</name>
</gene>
<dbReference type="InterPro" id="IPR001611">
    <property type="entry name" value="Leu-rich_rpt"/>
</dbReference>
<dbReference type="EMBL" id="DF973247">
    <property type="protein sequence ID" value="GAU22409.1"/>
    <property type="molecule type" value="Genomic_DNA"/>
</dbReference>
<evidence type="ECO:0000259" key="1">
    <source>
        <dbReference type="PROSITE" id="PS50181"/>
    </source>
</evidence>
<dbReference type="InterPro" id="IPR036047">
    <property type="entry name" value="F-box-like_dom_sf"/>
</dbReference>
<keyword evidence="3" id="KW-1185">Reference proteome</keyword>
<dbReference type="PANTHER" id="PTHR38926">
    <property type="entry name" value="F-BOX DOMAIN CONTAINING PROTEIN, EXPRESSED"/>
    <property type="match status" value="1"/>
</dbReference>
<dbReference type="InterPro" id="IPR001810">
    <property type="entry name" value="F-box_dom"/>
</dbReference>
<dbReference type="SMART" id="SM00367">
    <property type="entry name" value="LRR_CC"/>
    <property type="match status" value="3"/>
</dbReference>
<sequence length="270" mass="31387">MALKLEKKIGLVPNWLELPKDVTSKIIQLLGVVEMVMNARQVCPMWRKICMDPLMWKNIEMINCFKSPHNLEKICMYAIDQGGDHVEEINIEYFATDELIKLLAERTRNLRRIRISKCPKITDEVFSEAAKKFSLLEELELSFNDELTKDSIEAIGQNCPLLKTLKFNQPYKGINCRSYKGYKSNKQALAIAKTMPGLRHLELWGNKLTNDGLIAILDGCRYLESLDIHEHDDDDDDDDFTYEFYCECIVRGSKGMKGRKIKYVDFYKFH</sequence>
<dbReference type="Pfam" id="PF12937">
    <property type="entry name" value="F-box-like"/>
    <property type="match status" value="1"/>
</dbReference>
<dbReference type="CDD" id="cd22164">
    <property type="entry name" value="F-box_AtSKIP19-like"/>
    <property type="match status" value="1"/>
</dbReference>
<dbReference type="PANTHER" id="PTHR38926:SF2">
    <property type="entry name" value="F-BOX_LRR-REPEAT PROTEIN 21-RELATED"/>
    <property type="match status" value="1"/>
</dbReference>
<evidence type="ECO:0000313" key="2">
    <source>
        <dbReference type="EMBL" id="GAU22409.1"/>
    </source>
</evidence>
<dbReference type="InterPro" id="IPR032675">
    <property type="entry name" value="LRR_dom_sf"/>
</dbReference>
<dbReference type="Pfam" id="PF13516">
    <property type="entry name" value="LRR_6"/>
    <property type="match status" value="2"/>
</dbReference>
<dbReference type="PROSITE" id="PS50181">
    <property type="entry name" value="FBOX"/>
    <property type="match status" value="1"/>
</dbReference>
<dbReference type="SUPFAM" id="SSF52047">
    <property type="entry name" value="RNI-like"/>
    <property type="match status" value="1"/>
</dbReference>
<dbReference type="Gene3D" id="1.20.1280.50">
    <property type="match status" value="1"/>
</dbReference>
<dbReference type="Gene3D" id="3.80.10.10">
    <property type="entry name" value="Ribonuclease Inhibitor"/>
    <property type="match status" value="2"/>
</dbReference>
<name>A0A2Z6MU14_TRISU</name>
<proteinExistence type="predicted"/>
<dbReference type="OrthoDB" id="2095648at2759"/>
<protein>
    <recommendedName>
        <fullName evidence="1">F-box domain-containing protein</fullName>
    </recommendedName>
</protein>
<dbReference type="Proteomes" id="UP000242715">
    <property type="component" value="Unassembled WGS sequence"/>
</dbReference>
<accession>A0A2Z6MU14</accession>
<evidence type="ECO:0000313" key="3">
    <source>
        <dbReference type="Proteomes" id="UP000242715"/>
    </source>
</evidence>
<organism evidence="2 3">
    <name type="scientific">Trifolium subterraneum</name>
    <name type="common">Subterranean clover</name>
    <dbReference type="NCBI Taxonomy" id="3900"/>
    <lineage>
        <taxon>Eukaryota</taxon>
        <taxon>Viridiplantae</taxon>
        <taxon>Streptophyta</taxon>
        <taxon>Embryophyta</taxon>
        <taxon>Tracheophyta</taxon>
        <taxon>Spermatophyta</taxon>
        <taxon>Magnoliopsida</taxon>
        <taxon>eudicotyledons</taxon>
        <taxon>Gunneridae</taxon>
        <taxon>Pentapetalae</taxon>
        <taxon>rosids</taxon>
        <taxon>fabids</taxon>
        <taxon>Fabales</taxon>
        <taxon>Fabaceae</taxon>
        <taxon>Papilionoideae</taxon>
        <taxon>50 kb inversion clade</taxon>
        <taxon>NPAAA clade</taxon>
        <taxon>Hologalegina</taxon>
        <taxon>IRL clade</taxon>
        <taxon>Trifolieae</taxon>
        <taxon>Trifolium</taxon>
    </lineage>
</organism>